<name>A0A830GUW5_9CREN</name>
<proteinExistence type="predicted"/>
<dbReference type="Proteomes" id="UP000610960">
    <property type="component" value="Unassembled WGS sequence"/>
</dbReference>
<dbReference type="EMBL" id="BMNL01000001">
    <property type="protein sequence ID" value="GGP19722.1"/>
    <property type="molecule type" value="Genomic_DNA"/>
</dbReference>
<reference evidence="1" key="1">
    <citation type="journal article" date="2014" name="Int. J. Syst. Evol. Microbiol.">
        <title>Complete genome sequence of Corynebacterium casei LMG S-19264T (=DSM 44701T), isolated from a smear-ripened cheese.</title>
        <authorList>
            <consortium name="US DOE Joint Genome Institute (JGI-PGF)"/>
            <person name="Walter F."/>
            <person name="Albersmeier A."/>
            <person name="Kalinowski J."/>
            <person name="Ruckert C."/>
        </authorList>
    </citation>
    <scope>NUCLEOTIDE SEQUENCE</scope>
    <source>
        <strain evidence="1">JCM 10088</strain>
    </source>
</reference>
<reference evidence="1" key="2">
    <citation type="submission" date="2020-09" db="EMBL/GenBank/DDBJ databases">
        <authorList>
            <person name="Sun Q."/>
            <person name="Ohkuma M."/>
        </authorList>
    </citation>
    <scope>NUCLEOTIDE SEQUENCE</scope>
    <source>
        <strain evidence="1">JCM 10088</strain>
    </source>
</reference>
<protein>
    <submittedName>
        <fullName evidence="1">Uncharacterized protein</fullName>
    </submittedName>
</protein>
<sequence length="98" mass="9782">MVDRLEALGVASAGRILSDYILLVRMRDGAVAEIRAPARVDWGVEPPAPLTSWLRELAGDPSRGGEGGVNAMWASLKCGEEGSGSGSGSGSGGGAGGA</sequence>
<keyword evidence="2" id="KW-1185">Reference proteome</keyword>
<dbReference type="AlphaFoldDB" id="A0A830GUW5"/>
<comment type="caution">
    <text evidence="1">The sequence shown here is derived from an EMBL/GenBank/DDBJ whole genome shotgun (WGS) entry which is preliminary data.</text>
</comment>
<organism evidence="1 2">
    <name type="scientific">Thermocladium modestius</name>
    <dbReference type="NCBI Taxonomy" id="62609"/>
    <lineage>
        <taxon>Archaea</taxon>
        <taxon>Thermoproteota</taxon>
        <taxon>Thermoprotei</taxon>
        <taxon>Thermoproteales</taxon>
        <taxon>Thermoproteaceae</taxon>
        <taxon>Thermocladium</taxon>
    </lineage>
</organism>
<evidence type="ECO:0000313" key="1">
    <source>
        <dbReference type="EMBL" id="GGP19722.1"/>
    </source>
</evidence>
<gene>
    <name evidence="1" type="ORF">GCM10007981_04550</name>
</gene>
<accession>A0A830GUW5</accession>
<evidence type="ECO:0000313" key="2">
    <source>
        <dbReference type="Proteomes" id="UP000610960"/>
    </source>
</evidence>